<keyword evidence="2" id="KW-1185">Reference proteome</keyword>
<accession>A0ACB0KU07</accession>
<sequence>MASSGTFHINFIFIEENLPIKTIDKVSINVTNETLLVPSNILCKCDGRTILKKGNNNPLYGYFSSLPIFHPILKEILPHIGECARQMSSYDSWKMDVMLFVGDVTTWNIKDHSYMNQENHQHACFAFKLIVDSLEKVEIDHDSRYFIKQCTFCLEEFSSGSKIQFVKTKCLHIFHKDCILQWLKKCITQRSFFWCPLCRNCQIV</sequence>
<evidence type="ECO:0000313" key="1">
    <source>
        <dbReference type="EMBL" id="CAJ2660652.1"/>
    </source>
</evidence>
<comment type="caution">
    <text evidence="1">The sequence shown here is derived from an EMBL/GenBank/DDBJ whole genome shotgun (WGS) entry which is preliminary data.</text>
</comment>
<dbReference type="Proteomes" id="UP001177021">
    <property type="component" value="Unassembled WGS sequence"/>
</dbReference>
<dbReference type="EMBL" id="CASHSV030000311">
    <property type="protein sequence ID" value="CAJ2660652.1"/>
    <property type="molecule type" value="Genomic_DNA"/>
</dbReference>
<protein>
    <submittedName>
        <fullName evidence="1">Uncharacterized protein</fullName>
    </submittedName>
</protein>
<reference evidence="1" key="1">
    <citation type="submission" date="2023-10" db="EMBL/GenBank/DDBJ databases">
        <authorList>
            <person name="Rodriguez Cubillos JULIANA M."/>
            <person name="De Vega J."/>
        </authorList>
    </citation>
    <scope>NUCLEOTIDE SEQUENCE</scope>
</reference>
<organism evidence="1 2">
    <name type="scientific">Trifolium pratense</name>
    <name type="common">Red clover</name>
    <dbReference type="NCBI Taxonomy" id="57577"/>
    <lineage>
        <taxon>Eukaryota</taxon>
        <taxon>Viridiplantae</taxon>
        <taxon>Streptophyta</taxon>
        <taxon>Embryophyta</taxon>
        <taxon>Tracheophyta</taxon>
        <taxon>Spermatophyta</taxon>
        <taxon>Magnoliopsida</taxon>
        <taxon>eudicotyledons</taxon>
        <taxon>Gunneridae</taxon>
        <taxon>Pentapetalae</taxon>
        <taxon>rosids</taxon>
        <taxon>fabids</taxon>
        <taxon>Fabales</taxon>
        <taxon>Fabaceae</taxon>
        <taxon>Papilionoideae</taxon>
        <taxon>50 kb inversion clade</taxon>
        <taxon>NPAAA clade</taxon>
        <taxon>Hologalegina</taxon>
        <taxon>IRL clade</taxon>
        <taxon>Trifolieae</taxon>
        <taxon>Trifolium</taxon>
    </lineage>
</organism>
<proteinExistence type="predicted"/>
<gene>
    <name evidence="1" type="ORF">MILVUS5_LOCUS26564</name>
</gene>
<name>A0ACB0KU07_TRIPR</name>
<evidence type="ECO:0000313" key="2">
    <source>
        <dbReference type="Proteomes" id="UP001177021"/>
    </source>
</evidence>